<proteinExistence type="predicted"/>
<sequence length="221" mass="24122">MFTAVNLQVPSPVIKSNCNLSFAARRLSTLRLPNRALASLSFQSVNAPSEPSTSSHFTSTVGSPPPSSLQLNFNQRHITVLNLIACVAFKKAAESVEKLMDVAREELPDTMAAVRLSGMELSDLTMELSDLGQGITQGVRSSTRAVRVAQERLSQMTNMAPSASVQEVATLEIKTQVPMVAKTARGIREAIVKGHSIFQNFCALLRFSRMAFNYFSSRSKQ</sequence>
<protein>
    <submittedName>
        <fullName evidence="2">Uncharacterized protein</fullName>
    </submittedName>
</protein>
<dbReference type="PANTHER" id="PTHR33825">
    <property type="entry name" value="CHITINASE-LIKE PROTEIN"/>
    <property type="match status" value="1"/>
</dbReference>
<accession>A0A6A4L2A5</accession>
<evidence type="ECO:0000313" key="3">
    <source>
        <dbReference type="Proteomes" id="UP000428333"/>
    </source>
</evidence>
<reference evidence="2 3" key="1">
    <citation type="journal article" date="2019" name="Genome Biol. Evol.">
        <title>The Rhododendron genome and chromosomal organization provide insight into shared whole-genome duplications across the heath family (Ericaceae).</title>
        <authorList>
            <person name="Soza V.L."/>
            <person name="Lindsley D."/>
            <person name="Waalkes A."/>
            <person name="Ramage E."/>
            <person name="Patwardhan R.P."/>
            <person name="Burton J.N."/>
            <person name="Adey A."/>
            <person name="Kumar A."/>
            <person name="Qiu R."/>
            <person name="Shendure J."/>
            <person name="Hall B."/>
        </authorList>
    </citation>
    <scope>NUCLEOTIDE SEQUENCE [LARGE SCALE GENOMIC DNA]</scope>
    <source>
        <strain evidence="2">RSF 1966-606</strain>
    </source>
</reference>
<organism evidence="2 3">
    <name type="scientific">Rhododendron williamsianum</name>
    <dbReference type="NCBI Taxonomy" id="262921"/>
    <lineage>
        <taxon>Eukaryota</taxon>
        <taxon>Viridiplantae</taxon>
        <taxon>Streptophyta</taxon>
        <taxon>Embryophyta</taxon>
        <taxon>Tracheophyta</taxon>
        <taxon>Spermatophyta</taxon>
        <taxon>Magnoliopsida</taxon>
        <taxon>eudicotyledons</taxon>
        <taxon>Gunneridae</taxon>
        <taxon>Pentapetalae</taxon>
        <taxon>asterids</taxon>
        <taxon>Ericales</taxon>
        <taxon>Ericaceae</taxon>
        <taxon>Ericoideae</taxon>
        <taxon>Rhodoreae</taxon>
        <taxon>Rhododendron</taxon>
    </lineage>
</organism>
<gene>
    <name evidence="2" type="ORF">C3L33_18207</name>
</gene>
<dbReference type="Proteomes" id="UP000428333">
    <property type="component" value="Linkage Group LG11"/>
</dbReference>
<feature type="non-terminal residue" evidence="2">
    <location>
        <position position="1"/>
    </location>
</feature>
<dbReference type="OrthoDB" id="1923031at2759"/>
<evidence type="ECO:0000256" key="1">
    <source>
        <dbReference type="SAM" id="MobiDB-lite"/>
    </source>
</evidence>
<evidence type="ECO:0000313" key="2">
    <source>
        <dbReference type="EMBL" id="KAE9449901.1"/>
    </source>
</evidence>
<name>A0A6A4L2A5_9ERIC</name>
<dbReference type="PANTHER" id="PTHR33825:SF5">
    <property type="entry name" value="TRANSMEMBRANE PROTEIN"/>
    <property type="match status" value="1"/>
</dbReference>
<dbReference type="EMBL" id="QEFC01003108">
    <property type="protein sequence ID" value="KAE9449901.1"/>
    <property type="molecule type" value="Genomic_DNA"/>
</dbReference>
<dbReference type="AlphaFoldDB" id="A0A6A4L2A5"/>
<comment type="caution">
    <text evidence="2">The sequence shown here is derived from an EMBL/GenBank/DDBJ whole genome shotgun (WGS) entry which is preliminary data.</text>
</comment>
<feature type="region of interest" description="Disordered" evidence="1">
    <location>
        <begin position="45"/>
        <end position="66"/>
    </location>
</feature>
<keyword evidence="3" id="KW-1185">Reference proteome</keyword>